<feature type="domain" description="Glucose-methanol-choline oxidoreductase C-terminal" evidence="7">
    <location>
        <begin position="427"/>
        <end position="544"/>
    </location>
</feature>
<keyword evidence="3" id="KW-0285">Flavoprotein</keyword>
<dbReference type="InterPro" id="IPR036188">
    <property type="entry name" value="FAD/NAD-bd_sf"/>
</dbReference>
<feature type="domain" description="Glucose-methanol-choline oxidoreductase N-terminal" evidence="6">
    <location>
        <begin position="223"/>
        <end position="336"/>
    </location>
</feature>
<comment type="similarity">
    <text evidence="2">Belongs to the GMC oxidoreductase family.</text>
</comment>
<comment type="cofactor">
    <cofactor evidence="1">
        <name>FAD</name>
        <dbReference type="ChEBI" id="CHEBI:57692"/>
    </cofactor>
</comment>
<sequence length="561" mass="63717">MNSFDAIVVGSGISGGWAAKELTEKGLNVLMLERGKNIEHVKDYHTANMHPWEFEHHNLKIPLEEAKDYPVHIRSGNTITEASKHHFVKDTDHPYLESKRFDWIRSFQLGGKSITWGRVALRMSDLDFEANAKEGIGVDWPIRYRDIEPWYNYVERFAGISGSYEALPYLPDSIFQKPFDLTCVEQHMREKVLEKFGDRYVIPPRQAHLTEPTEEQMALGRASCQSRAMCWRGCPYGAYFSTQAATLPAARLTERLTVKTNAIVHEVIYDDQLQKATGVRVIDQLTKEETEFFAPIIFLNASAMASTFILLNSKSKRFPEGLGNDSGQLGHNLMDHHFDAGARAEMPGFEDQYYYGRRPNGFYIPRFRNVDSDRRDYLRGFGYEGESRRVRGEESPETIGAGLKEAITRPGPWEVNLTGFAETLPYYENKVWIDDSKKDQWGLPVLHFSAEIGENERKMRTDMMNDAAEMLEASGAKNIETFDNKRGYGRCIHEMGTARMGLDPKTSVLNEWNQIYGAQNVFVTDGACMTSSSCVNPSLTYMALTARAADYAVHQLKKGSL</sequence>
<evidence type="ECO:0000256" key="5">
    <source>
        <dbReference type="ARBA" id="ARBA00023002"/>
    </source>
</evidence>
<protein>
    <submittedName>
        <fullName evidence="8">GMC family oxidoreductase</fullName>
    </submittedName>
</protein>
<evidence type="ECO:0000256" key="1">
    <source>
        <dbReference type="ARBA" id="ARBA00001974"/>
    </source>
</evidence>
<comment type="caution">
    <text evidence="8">The sequence shown here is derived from an EMBL/GenBank/DDBJ whole genome shotgun (WGS) entry which is preliminary data.</text>
</comment>
<evidence type="ECO:0000259" key="7">
    <source>
        <dbReference type="Pfam" id="PF05199"/>
    </source>
</evidence>
<reference evidence="8 9" key="1">
    <citation type="submission" date="2015-07" db="EMBL/GenBank/DDBJ databases">
        <title>The draft genome sequence of Leadbetterella sp. JN14-9.</title>
        <authorList>
            <person name="Liu Y."/>
            <person name="Du J."/>
            <person name="Shao Z."/>
        </authorList>
    </citation>
    <scope>NUCLEOTIDE SEQUENCE [LARGE SCALE GENOMIC DNA]</scope>
    <source>
        <strain evidence="8 9">JN14-9</strain>
    </source>
</reference>
<dbReference type="InterPro" id="IPR000172">
    <property type="entry name" value="GMC_OxRdtase_N"/>
</dbReference>
<dbReference type="Gene3D" id="3.50.50.60">
    <property type="entry name" value="FAD/NAD(P)-binding domain"/>
    <property type="match status" value="2"/>
</dbReference>
<keyword evidence="5" id="KW-0560">Oxidoreductase</keyword>
<evidence type="ECO:0000256" key="4">
    <source>
        <dbReference type="ARBA" id="ARBA00022827"/>
    </source>
</evidence>
<evidence type="ECO:0000259" key="6">
    <source>
        <dbReference type="Pfam" id="PF00732"/>
    </source>
</evidence>
<dbReference type="Pfam" id="PF00732">
    <property type="entry name" value="GMC_oxred_N"/>
    <property type="match status" value="1"/>
</dbReference>
<dbReference type="OrthoDB" id="1154541at2"/>
<evidence type="ECO:0000256" key="3">
    <source>
        <dbReference type="ARBA" id="ARBA00022630"/>
    </source>
</evidence>
<keyword evidence="4" id="KW-0274">FAD</keyword>
<keyword evidence="9" id="KW-1185">Reference proteome</keyword>
<dbReference type="SUPFAM" id="SSF51905">
    <property type="entry name" value="FAD/NAD(P)-binding domain"/>
    <property type="match status" value="1"/>
</dbReference>
<dbReference type="GO" id="GO:0050660">
    <property type="term" value="F:flavin adenine dinucleotide binding"/>
    <property type="evidence" value="ECO:0007669"/>
    <property type="project" value="InterPro"/>
</dbReference>
<dbReference type="STRING" id="1605367.AFM12_03480"/>
<dbReference type="PANTHER" id="PTHR42784">
    <property type="entry name" value="PYRANOSE 2-OXIDASE"/>
    <property type="match status" value="1"/>
</dbReference>
<evidence type="ECO:0000313" key="9">
    <source>
        <dbReference type="Proteomes" id="UP000050454"/>
    </source>
</evidence>
<dbReference type="GO" id="GO:0016614">
    <property type="term" value="F:oxidoreductase activity, acting on CH-OH group of donors"/>
    <property type="evidence" value="ECO:0007669"/>
    <property type="project" value="InterPro"/>
</dbReference>
<dbReference type="PANTHER" id="PTHR42784:SF1">
    <property type="entry name" value="PYRANOSE 2-OXIDASE"/>
    <property type="match status" value="1"/>
</dbReference>
<dbReference type="RefSeq" id="WP_055143948.1">
    <property type="nucleotide sequence ID" value="NZ_JXSZ01000005.1"/>
</dbReference>
<dbReference type="Proteomes" id="UP000050454">
    <property type="component" value="Unassembled WGS sequence"/>
</dbReference>
<accession>A0A0P7C5R6</accession>
<dbReference type="AlphaFoldDB" id="A0A0P7C5R6"/>
<organism evidence="8 9">
    <name type="scientific">Jiulongibacter sediminis</name>
    <dbReference type="NCBI Taxonomy" id="1605367"/>
    <lineage>
        <taxon>Bacteria</taxon>
        <taxon>Pseudomonadati</taxon>
        <taxon>Bacteroidota</taxon>
        <taxon>Cytophagia</taxon>
        <taxon>Cytophagales</taxon>
        <taxon>Leadbetterellaceae</taxon>
        <taxon>Jiulongibacter</taxon>
    </lineage>
</organism>
<dbReference type="InterPro" id="IPR051473">
    <property type="entry name" value="P2Ox-like"/>
</dbReference>
<dbReference type="PATRIC" id="fig|1605367.3.peg.2041"/>
<dbReference type="Pfam" id="PF05199">
    <property type="entry name" value="GMC_oxred_C"/>
    <property type="match status" value="1"/>
</dbReference>
<dbReference type="EMBL" id="LGTQ01000005">
    <property type="protein sequence ID" value="KPM49666.1"/>
    <property type="molecule type" value="Genomic_DNA"/>
</dbReference>
<dbReference type="SUPFAM" id="SSF54373">
    <property type="entry name" value="FAD-linked reductases, C-terminal domain"/>
    <property type="match status" value="1"/>
</dbReference>
<proteinExistence type="inferred from homology"/>
<evidence type="ECO:0000313" key="8">
    <source>
        <dbReference type="EMBL" id="KPM49666.1"/>
    </source>
</evidence>
<gene>
    <name evidence="8" type="ORF">AFM12_03480</name>
</gene>
<evidence type="ECO:0000256" key="2">
    <source>
        <dbReference type="ARBA" id="ARBA00010790"/>
    </source>
</evidence>
<dbReference type="InterPro" id="IPR007867">
    <property type="entry name" value="GMC_OxRtase_C"/>
</dbReference>
<name>A0A0P7C5R6_9BACT</name>